<proteinExistence type="predicted"/>
<dbReference type="EMBL" id="BPLQ01008639">
    <property type="protein sequence ID" value="GIY38555.1"/>
    <property type="molecule type" value="Genomic_DNA"/>
</dbReference>
<organism evidence="1 2">
    <name type="scientific">Caerostris darwini</name>
    <dbReference type="NCBI Taxonomy" id="1538125"/>
    <lineage>
        <taxon>Eukaryota</taxon>
        <taxon>Metazoa</taxon>
        <taxon>Ecdysozoa</taxon>
        <taxon>Arthropoda</taxon>
        <taxon>Chelicerata</taxon>
        <taxon>Arachnida</taxon>
        <taxon>Araneae</taxon>
        <taxon>Araneomorphae</taxon>
        <taxon>Entelegynae</taxon>
        <taxon>Araneoidea</taxon>
        <taxon>Araneidae</taxon>
        <taxon>Caerostris</taxon>
    </lineage>
</organism>
<dbReference type="Proteomes" id="UP001054837">
    <property type="component" value="Unassembled WGS sequence"/>
</dbReference>
<evidence type="ECO:0000313" key="2">
    <source>
        <dbReference type="Proteomes" id="UP001054837"/>
    </source>
</evidence>
<reference evidence="1 2" key="1">
    <citation type="submission" date="2021-06" db="EMBL/GenBank/DDBJ databases">
        <title>Caerostris darwini draft genome.</title>
        <authorList>
            <person name="Kono N."/>
            <person name="Arakawa K."/>
        </authorList>
    </citation>
    <scope>NUCLEOTIDE SEQUENCE [LARGE SCALE GENOMIC DNA]</scope>
</reference>
<dbReference type="AlphaFoldDB" id="A0AAV4T1B5"/>
<accession>A0AAV4T1B5</accession>
<keyword evidence="2" id="KW-1185">Reference proteome</keyword>
<comment type="caution">
    <text evidence="1">The sequence shown here is derived from an EMBL/GenBank/DDBJ whole genome shotgun (WGS) entry which is preliminary data.</text>
</comment>
<sequence>MIELANCSSTLVLHQRTGAREKSASELHSRMEAVRSRKHLAASVDLIWPPSKIQSSKFVIMRVKMQIALDVATFH</sequence>
<gene>
    <name evidence="1" type="ORF">CDAR_46851</name>
</gene>
<protein>
    <submittedName>
        <fullName evidence="1">Uncharacterized protein</fullName>
    </submittedName>
</protein>
<evidence type="ECO:0000313" key="1">
    <source>
        <dbReference type="EMBL" id="GIY38555.1"/>
    </source>
</evidence>
<name>A0AAV4T1B5_9ARAC</name>